<feature type="domain" description="Myb/SANT-like" evidence="2">
    <location>
        <begin position="12"/>
        <end position="103"/>
    </location>
</feature>
<dbReference type="PANTHER" id="PTHR47584">
    <property type="match status" value="1"/>
</dbReference>
<evidence type="ECO:0000313" key="4">
    <source>
        <dbReference type="Proteomes" id="UP001187192"/>
    </source>
</evidence>
<name>A0AA88E4R6_FICCA</name>
<reference evidence="3" key="1">
    <citation type="submission" date="2023-07" db="EMBL/GenBank/DDBJ databases">
        <title>draft genome sequence of fig (Ficus carica).</title>
        <authorList>
            <person name="Takahashi T."/>
            <person name="Nishimura K."/>
        </authorList>
    </citation>
    <scope>NUCLEOTIDE SEQUENCE</scope>
</reference>
<accession>A0AA88E4R6</accession>
<organism evidence="3 4">
    <name type="scientific">Ficus carica</name>
    <name type="common">Common fig</name>
    <dbReference type="NCBI Taxonomy" id="3494"/>
    <lineage>
        <taxon>Eukaryota</taxon>
        <taxon>Viridiplantae</taxon>
        <taxon>Streptophyta</taxon>
        <taxon>Embryophyta</taxon>
        <taxon>Tracheophyta</taxon>
        <taxon>Spermatophyta</taxon>
        <taxon>Magnoliopsida</taxon>
        <taxon>eudicotyledons</taxon>
        <taxon>Gunneridae</taxon>
        <taxon>Pentapetalae</taxon>
        <taxon>rosids</taxon>
        <taxon>fabids</taxon>
        <taxon>Rosales</taxon>
        <taxon>Moraceae</taxon>
        <taxon>Ficeae</taxon>
        <taxon>Ficus</taxon>
    </lineage>
</organism>
<evidence type="ECO:0000256" key="1">
    <source>
        <dbReference type="SAM" id="MobiDB-lite"/>
    </source>
</evidence>
<dbReference type="AlphaFoldDB" id="A0AA88E4R6"/>
<proteinExistence type="predicted"/>
<dbReference type="EMBL" id="BTGU01000476">
    <property type="protein sequence ID" value="GMN67616.1"/>
    <property type="molecule type" value="Genomic_DNA"/>
</dbReference>
<evidence type="ECO:0000259" key="2">
    <source>
        <dbReference type="Pfam" id="PF12776"/>
    </source>
</evidence>
<feature type="region of interest" description="Disordered" evidence="1">
    <location>
        <begin position="162"/>
        <end position="211"/>
    </location>
</feature>
<dbReference type="Pfam" id="PF12776">
    <property type="entry name" value="Myb_DNA-bind_3"/>
    <property type="match status" value="1"/>
</dbReference>
<keyword evidence="4" id="KW-1185">Reference proteome</keyword>
<evidence type="ECO:0000313" key="3">
    <source>
        <dbReference type="EMBL" id="GMN67616.1"/>
    </source>
</evidence>
<gene>
    <name evidence="3" type="ORF">TIFTF001_036677</name>
</gene>
<protein>
    <recommendedName>
        <fullName evidence="2">Myb/SANT-like domain-containing protein</fullName>
    </recommendedName>
</protein>
<comment type="caution">
    <text evidence="3">The sequence shown here is derived from an EMBL/GenBank/DDBJ whole genome shotgun (WGS) entry which is preliminary data.</text>
</comment>
<dbReference type="Proteomes" id="UP001187192">
    <property type="component" value="Unassembled WGS sequence"/>
</dbReference>
<dbReference type="InterPro" id="IPR045026">
    <property type="entry name" value="LIMYB"/>
</dbReference>
<sequence>MPRKASGESYVWTDAKERLFLEKLDEYLAERGGKQPPIAILQLWANEFNTRFGGVPALASTLSQKKERMKKIYRGWKSLQTHTGLGYDPRTDTVVCSDETWQTFLKDNKECTHLRYEGLRHKELYFNIFDKNHAAGASAFGSVTMEGGSSLPFEFDLSMGHSGTKPLMEDDNNPSIGARRQSNTRGSHDDAGPSRSRGSAGKRKQREATDDMTYTAMEEIANHFRARSQSTSDGATNNDMYCIVDCINIMKEMNIPQYQRTIMWHYFDAHPRLQRPFTELDDDDRRGIIASVVSSQIPPPQ</sequence>
<dbReference type="InterPro" id="IPR024752">
    <property type="entry name" value="Myb/SANT-like_dom"/>
</dbReference>
<dbReference type="PANTHER" id="PTHR47584:SF19">
    <property type="entry name" value="L10-INTERACTING MYB DOMAIN-CONTAINING PROTEIN-LIKE"/>
    <property type="match status" value="1"/>
</dbReference>